<proteinExistence type="predicted"/>
<comment type="caution">
    <text evidence="3">The sequence shown here is derived from an EMBL/GenBank/DDBJ whole genome shotgun (WGS) entry which is preliminary data.</text>
</comment>
<dbReference type="Pfam" id="PF09835">
    <property type="entry name" value="DUF2062"/>
    <property type="match status" value="1"/>
</dbReference>
<dbReference type="EMBL" id="DSTK01000012">
    <property type="protein sequence ID" value="HFK96441.1"/>
    <property type="molecule type" value="Genomic_DNA"/>
</dbReference>
<dbReference type="AlphaFoldDB" id="A0A832ECQ6"/>
<feature type="transmembrane region" description="Helical" evidence="1">
    <location>
        <begin position="113"/>
        <end position="140"/>
    </location>
</feature>
<keyword evidence="1" id="KW-1133">Transmembrane helix</keyword>
<gene>
    <name evidence="3" type="ORF">ENS06_03835</name>
</gene>
<organism evidence="3">
    <name type="scientific">Desulfacinum infernum</name>
    <dbReference type="NCBI Taxonomy" id="35837"/>
    <lineage>
        <taxon>Bacteria</taxon>
        <taxon>Pseudomonadati</taxon>
        <taxon>Thermodesulfobacteriota</taxon>
        <taxon>Syntrophobacteria</taxon>
        <taxon>Syntrophobacterales</taxon>
        <taxon>Syntrophobacteraceae</taxon>
        <taxon>Desulfacinum</taxon>
    </lineage>
</organism>
<sequence length="171" mass="18944">MERMRRFYERFIRLRGNPREIALGFALGLFIGMSPTMGFQMVIAAFCAALLGWNKWSAAAGVWITNPVTAPGIYAVNYWVGARLLKMGWSDGTAQALEAQSLVSGALQKTPHVLASVTLGGIVLGLPLAFAGYWAALWAVGRYRGKVKARLEQTRQRLREERARRKASRTS</sequence>
<feature type="transmembrane region" description="Helical" evidence="1">
    <location>
        <begin position="21"/>
        <end position="53"/>
    </location>
</feature>
<protein>
    <submittedName>
        <fullName evidence="3">DUF2062 domain-containing protein</fullName>
    </submittedName>
</protein>
<name>A0A832ECQ6_9BACT</name>
<accession>A0A832ECQ6</accession>
<evidence type="ECO:0000256" key="1">
    <source>
        <dbReference type="SAM" id="Phobius"/>
    </source>
</evidence>
<reference evidence="3" key="1">
    <citation type="journal article" date="2020" name="mSystems">
        <title>Genome- and Community-Level Interaction Insights into Carbon Utilization and Element Cycling Functions of Hydrothermarchaeota in Hydrothermal Sediment.</title>
        <authorList>
            <person name="Zhou Z."/>
            <person name="Liu Y."/>
            <person name="Xu W."/>
            <person name="Pan J."/>
            <person name="Luo Z.H."/>
            <person name="Li M."/>
        </authorList>
    </citation>
    <scope>NUCLEOTIDE SEQUENCE [LARGE SCALE GENOMIC DNA]</scope>
    <source>
        <strain evidence="3">SpSt-456</strain>
    </source>
</reference>
<feature type="domain" description="DUF2062" evidence="2">
    <location>
        <begin position="3"/>
        <end position="146"/>
    </location>
</feature>
<keyword evidence="1" id="KW-0472">Membrane</keyword>
<dbReference type="InterPro" id="IPR018639">
    <property type="entry name" value="DUF2062"/>
</dbReference>
<dbReference type="PANTHER" id="PTHR40547:SF1">
    <property type="entry name" value="SLL0298 PROTEIN"/>
    <property type="match status" value="1"/>
</dbReference>
<evidence type="ECO:0000259" key="2">
    <source>
        <dbReference type="Pfam" id="PF09835"/>
    </source>
</evidence>
<evidence type="ECO:0000313" key="3">
    <source>
        <dbReference type="EMBL" id="HFK96441.1"/>
    </source>
</evidence>
<dbReference type="PANTHER" id="PTHR40547">
    <property type="entry name" value="SLL0298 PROTEIN"/>
    <property type="match status" value="1"/>
</dbReference>
<keyword evidence="1" id="KW-0812">Transmembrane</keyword>